<reference evidence="2" key="1">
    <citation type="submission" date="2015-04" db="UniProtKB">
        <authorList>
            <consortium name="EnsemblPlants"/>
        </authorList>
    </citation>
    <scope>IDENTIFICATION</scope>
    <source>
        <strain evidence="2">SL10</strain>
    </source>
</reference>
<keyword evidence="3" id="KW-1185">Reference proteome</keyword>
<organism evidence="2">
    <name type="scientific">Oryza nivara</name>
    <name type="common">Indian wild rice</name>
    <name type="synonym">Oryza sativa f. spontanea</name>
    <dbReference type="NCBI Taxonomy" id="4536"/>
    <lineage>
        <taxon>Eukaryota</taxon>
        <taxon>Viridiplantae</taxon>
        <taxon>Streptophyta</taxon>
        <taxon>Embryophyta</taxon>
        <taxon>Tracheophyta</taxon>
        <taxon>Spermatophyta</taxon>
        <taxon>Magnoliopsida</taxon>
        <taxon>Liliopsida</taxon>
        <taxon>Poales</taxon>
        <taxon>Poaceae</taxon>
        <taxon>BOP clade</taxon>
        <taxon>Oryzoideae</taxon>
        <taxon>Oryzeae</taxon>
        <taxon>Oryzinae</taxon>
        <taxon>Oryza</taxon>
    </lineage>
</organism>
<evidence type="ECO:0000313" key="2">
    <source>
        <dbReference type="EnsemblPlants" id="ONIVA06G18030.1"/>
    </source>
</evidence>
<protein>
    <submittedName>
        <fullName evidence="2">Uncharacterized protein</fullName>
    </submittedName>
</protein>
<dbReference type="AlphaFoldDB" id="A0A0E0HR11"/>
<dbReference type="EnsemblPlants" id="ONIVA06G18030.1">
    <property type="protein sequence ID" value="ONIVA06G18030.1"/>
    <property type="gene ID" value="ONIVA06G18030"/>
</dbReference>
<dbReference type="Gramene" id="ONIVA06G18030.1">
    <property type="protein sequence ID" value="ONIVA06G18030.1"/>
    <property type="gene ID" value="ONIVA06G18030"/>
</dbReference>
<name>A0A0E0HR11_ORYNI</name>
<reference evidence="2" key="2">
    <citation type="submission" date="2018-04" db="EMBL/GenBank/DDBJ databases">
        <title>OnivRS2 (Oryza nivara Reference Sequence Version 2).</title>
        <authorList>
            <person name="Zhang J."/>
            <person name="Kudrna D."/>
            <person name="Lee S."/>
            <person name="Talag J."/>
            <person name="Rajasekar S."/>
            <person name="Welchert J."/>
            <person name="Hsing Y.-I."/>
            <person name="Wing R.A."/>
        </authorList>
    </citation>
    <scope>NUCLEOTIDE SEQUENCE [LARGE SCALE GENOMIC DNA]</scope>
    <source>
        <strain evidence="2">SL10</strain>
    </source>
</reference>
<sequence>MVREVDEEERGGGGLGGVDAALAFGLDARLWAVESEHARVVNPEQRSMSPAHAFCVDARLRELEREKATRWAGSSGVAMARRTASTTFATVGGSFYGKEAGTRPDFVVVWSRAVRHSSGRHTGLCGGCGAARHAARPARHFVEQVASTFNRLAGEERIGNRLQGERGWAGPSEGRGWPREENDRGEGVGLWERKGGPKE</sequence>
<feature type="compositionally biased region" description="Basic and acidic residues" evidence="1">
    <location>
        <begin position="176"/>
        <end position="199"/>
    </location>
</feature>
<accession>A0A0E0HR11</accession>
<proteinExistence type="predicted"/>
<feature type="region of interest" description="Disordered" evidence="1">
    <location>
        <begin position="162"/>
        <end position="199"/>
    </location>
</feature>
<dbReference type="OMA" id="WPREEND"/>
<evidence type="ECO:0000256" key="1">
    <source>
        <dbReference type="SAM" id="MobiDB-lite"/>
    </source>
</evidence>
<dbReference type="Proteomes" id="UP000006591">
    <property type="component" value="Chromosome 6"/>
</dbReference>
<evidence type="ECO:0000313" key="3">
    <source>
        <dbReference type="Proteomes" id="UP000006591"/>
    </source>
</evidence>
<dbReference type="HOGENOM" id="CLU_1573087_0_0_1"/>